<evidence type="ECO:0000313" key="1">
    <source>
        <dbReference type="EMBL" id="SAM02273.1"/>
    </source>
</evidence>
<dbReference type="Proteomes" id="UP000078561">
    <property type="component" value="Unassembled WGS sequence"/>
</dbReference>
<evidence type="ECO:0008006" key="3">
    <source>
        <dbReference type="Google" id="ProtNLM"/>
    </source>
</evidence>
<evidence type="ECO:0000313" key="2">
    <source>
        <dbReference type="Proteomes" id="UP000078561"/>
    </source>
</evidence>
<organism evidence="1">
    <name type="scientific">Absidia glauca</name>
    <name type="common">Pin mould</name>
    <dbReference type="NCBI Taxonomy" id="4829"/>
    <lineage>
        <taxon>Eukaryota</taxon>
        <taxon>Fungi</taxon>
        <taxon>Fungi incertae sedis</taxon>
        <taxon>Mucoromycota</taxon>
        <taxon>Mucoromycotina</taxon>
        <taxon>Mucoromycetes</taxon>
        <taxon>Mucorales</taxon>
        <taxon>Cunninghamellaceae</taxon>
        <taxon>Absidia</taxon>
    </lineage>
</organism>
<dbReference type="EMBL" id="LT553800">
    <property type="protein sequence ID" value="SAM02273.1"/>
    <property type="molecule type" value="Genomic_DNA"/>
</dbReference>
<name>A0A163JVE9_ABSGL</name>
<reference evidence="1" key="1">
    <citation type="submission" date="2016-04" db="EMBL/GenBank/DDBJ databases">
        <authorList>
            <person name="Evans L.H."/>
            <person name="Alamgir A."/>
            <person name="Owens N."/>
            <person name="Weber N.D."/>
            <person name="Virtaneva K."/>
            <person name="Barbian K."/>
            <person name="Babar A."/>
            <person name="Rosenke K."/>
        </authorList>
    </citation>
    <scope>NUCLEOTIDE SEQUENCE [LARGE SCALE GENOMIC DNA]</scope>
    <source>
        <strain evidence="1">CBS 101.48</strain>
    </source>
</reference>
<accession>A0A163JVE9</accession>
<sequence>MVNPFILHVPPLTHLPSSARSCFRRSTIGMAAKELSPDNNDPIQSNRCQCIFTGDHDAQEDFYTRLGAHDGTPRLPSHLTTLLQQCVTKHS</sequence>
<dbReference type="InParanoid" id="A0A163JVE9"/>
<protein>
    <recommendedName>
        <fullName evidence="3">Ndc10 domain-containing protein</fullName>
    </recommendedName>
</protein>
<gene>
    <name evidence="1" type="primary">ABSGL_08052.1 scaffold 9578</name>
</gene>
<dbReference type="AlphaFoldDB" id="A0A163JVE9"/>
<proteinExistence type="predicted"/>
<keyword evidence="2" id="KW-1185">Reference proteome</keyword>